<dbReference type="PANTHER" id="PTHR11904">
    <property type="entry name" value="METHYLTHIOADENOSINE/PURINE NUCLEOSIDE PHOSPHORYLASE"/>
    <property type="match status" value="1"/>
</dbReference>
<comment type="function">
    <text evidence="1">The purine nucleoside phosphorylases catalyze the phosphorolytic breakdown of the N-glycosidic bond in the beta-(deoxy)ribonucleoside molecules, with the formation of the corresponding free purine bases and pentose-1-phosphate. Cleaves guanosine, inosine, 2'-deoxyguanosine and 2'-deoxyinosine.</text>
</comment>
<proteinExistence type="inferred from homology"/>
<dbReference type="PANTHER" id="PTHR11904:SF9">
    <property type="entry name" value="PURINE NUCLEOSIDE PHOSPHORYLASE-RELATED"/>
    <property type="match status" value="1"/>
</dbReference>
<protein>
    <recommendedName>
        <fullName evidence="4">purine-nucleoside phosphorylase</fullName>
        <ecNumber evidence="4">2.4.2.1</ecNumber>
    </recommendedName>
    <alternativeName>
        <fullName evidence="7">Inosine-guanosine phosphorylase</fullName>
    </alternativeName>
</protein>
<evidence type="ECO:0000256" key="3">
    <source>
        <dbReference type="ARBA" id="ARBA00006751"/>
    </source>
</evidence>
<name>A0ABQ3UPF6_9CHLR</name>
<comment type="caution">
    <text evidence="10">The sequence shown here is derived from an EMBL/GenBank/DDBJ whole genome shotgun (WGS) entry which is preliminary data.</text>
</comment>
<evidence type="ECO:0000256" key="1">
    <source>
        <dbReference type="ARBA" id="ARBA00002678"/>
    </source>
</evidence>
<keyword evidence="11" id="KW-1185">Reference proteome</keyword>
<dbReference type="Proteomes" id="UP000654345">
    <property type="component" value="Unassembled WGS sequence"/>
</dbReference>
<dbReference type="Gene3D" id="3.40.50.1580">
    <property type="entry name" value="Nucleoside phosphorylase domain"/>
    <property type="match status" value="1"/>
</dbReference>
<evidence type="ECO:0000256" key="2">
    <source>
        <dbReference type="ARBA" id="ARBA00005058"/>
    </source>
</evidence>
<keyword evidence="6" id="KW-0808">Transferase</keyword>
<sequence>MSTVQSCVLVREATQDVPGLHLHEGVYTMEVGPQFKSKTELRFLRLIGSDAMDMPTTSEAVIAWHMAMRVLGHEPGCEYGHGR</sequence>
<comment type="similarity">
    <text evidence="3">Belongs to the PNP/MTAP phosphorylase family.</text>
</comment>
<dbReference type="InterPro" id="IPR011268">
    <property type="entry name" value="Purine_phosphorylase"/>
</dbReference>
<evidence type="ECO:0000256" key="5">
    <source>
        <dbReference type="ARBA" id="ARBA00022676"/>
    </source>
</evidence>
<keyword evidence="5" id="KW-0328">Glycosyltransferase</keyword>
<evidence type="ECO:0000256" key="4">
    <source>
        <dbReference type="ARBA" id="ARBA00011886"/>
    </source>
</evidence>
<dbReference type="Pfam" id="PF01048">
    <property type="entry name" value="PNP_UDP_1"/>
    <property type="match status" value="1"/>
</dbReference>
<evidence type="ECO:0000256" key="6">
    <source>
        <dbReference type="ARBA" id="ARBA00022679"/>
    </source>
</evidence>
<dbReference type="EMBL" id="BNJG01000001">
    <property type="protein sequence ID" value="GHO54611.1"/>
    <property type="molecule type" value="Genomic_DNA"/>
</dbReference>
<comment type="catalytic activity">
    <reaction evidence="8">
        <text>a purine 2'-deoxy-D-ribonucleoside + phosphate = a purine nucleobase + 2-deoxy-alpha-D-ribose 1-phosphate</text>
        <dbReference type="Rhea" id="RHEA:36431"/>
        <dbReference type="ChEBI" id="CHEBI:26386"/>
        <dbReference type="ChEBI" id="CHEBI:43474"/>
        <dbReference type="ChEBI" id="CHEBI:57259"/>
        <dbReference type="ChEBI" id="CHEBI:142361"/>
        <dbReference type="EC" id="2.4.2.1"/>
    </reaction>
</comment>
<dbReference type="RefSeq" id="WP_201371299.1">
    <property type="nucleotide sequence ID" value="NZ_BNJG01000001.1"/>
</dbReference>
<comment type="pathway">
    <text evidence="2">Purine metabolism; purine nucleoside salvage.</text>
</comment>
<accession>A0ABQ3UPF6</accession>
<evidence type="ECO:0000259" key="9">
    <source>
        <dbReference type="Pfam" id="PF01048"/>
    </source>
</evidence>
<dbReference type="SUPFAM" id="SSF53167">
    <property type="entry name" value="Purine and uridine phosphorylases"/>
    <property type="match status" value="1"/>
</dbReference>
<dbReference type="InterPro" id="IPR000845">
    <property type="entry name" value="Nucleoside_phosphorylase_d"/>
</dbReference>
<evidence type="ECO:0000313" key="11">
    <source>
        <dbReference type="Proteomes" id="UP000654345"/>
    </source>
</evidence>
<gene>
    <name evidence="10" type="ORF">KSB_30860</name>
</gene>
<reference evidence="10 11" key="1">
    <citation type="journal article" date="2021" name="Int. J. Syst. Evol. Microbiol.">
        <title>Reticulibacter mediterranei gen. nov., sp. nov., within the new family Reticulibacteraceae fam. nov., and Ktedonospora formicarum gen. nov., sp. nov., Ktedonobacter robiniae sp. nov., Dictyobacter formicarum sp. nov. and Dictyobacter arantiisoli sp. nov., belonging to the class Ktedonobacteria.</title>
        <authorList>
            <person name="Yabe S."/>
            <person name="Zheng Y."/>
            <person name="Wang C.M."/>
            <person name="Sakai Y."/>
            <person name="Abe K."/>
            <person name="Yokota A."/>
            <person name="Donadio S."/>
            <person name="Cavaletti L."/>
            <person name="Monciardini P."/>
        </authorList>
    </citation>
    <scope>NUCLEOTIDE SEQUENCE [LARGE SCALE GENOMIC DNA]</scope>
    <source>
        <strain evidence="10 11">SOSP1-30</strain>
    </source>
</reference>
<organism evidence="10 11">
    <name type="scientific">Ktedonobacter robiniae</name>
    <dbReference type="NCBI Taxonomy" id="2778365"/>
    <lineage>
        <taxon>Bacteria</taxon>
        <taxon>Bacillati</taxon>
        <taxon>Chloroflexota</taxon>
        <taxon>Ktedonobacteria</taxon>
        <taxon>Ktedonobacterales</taxon>
        <taxon>Ktedonobacteraceae</taxon>
        <taxon>Ktedonobacter</taxon>
    </lineage>
</organism>
<evidence type="ECO:0000256" key="8">
    <source>
        <dbReference type="ARBA" id="ARBA00048556"/>
    </source>
</evidence>
<evidence type="ECO:0000313" key="10">
    <source>
        <dbReference type="EMBL" id="GHO54611.1"/>
    </source>
</evidence>
<evidence type="ECO:0000256" key="7">
    <source>
        <dbReference type="ARBA" id="ARBA00031036"/>
    </source>
</evidence>
<feature type="domain" description="Nucleoside phosphorylase" evidence="9">
    <location>
        <begin position="12"/>
        <end position="72"/>
    </location>
</feature>
<dbReference type="InterPro" id="IPR035994">
    <property type="entry name" value="Nucleoside_phosphorylase_sf"/>
</dbReference>
<dbReference type="EC" id="2.4.2.1" evidence="4"/>